<dbReference type="EMBL" id="ALSF01000058">
    <property type="protein sequence ID" value="EPU39646.1"/>
    <property type="molecule type" value="Genomic_DNA"/>
</dbReference>
<keyword evidence="1" id="KW-0472">Membrane</keyword>
<gene>
    <name evidence="2" type="ORF">SAG0164_06530</name>
</gene>
<name>A0AAD3A4E9_STRAG</name>
<dbReference type="AlphaFoldDB" id="A0AAD3A4E9"/>
<dbReference type="Proteomes" id="UP000015176">
    <property type="component" value="Unassembled WGS sequence"/>
</dbReference>
<proteinExistence type="predicted"/>
<evidence type="ECO:0000256" key="1">
    <source>
        <dbReference type="SAM" id="Phobius"/>
    </source>
</evidence>
<dbReference type="RefSeq" id="WP_000806141.1">
    <property type="nucleotide sequence ID" value="NZ_ALSF01000058.1"/>
</dbReference>
<comment type="caution">
    <text evidence="2">The sequence shown here is derived from an EMBL/GenBank/DDBJ whole genome shotgun (WGS) entry which is preliminary data.</text>
</comment>
<accession>A0AAD3A4E9</accession>
<keyword evidence="1" id="KW-1133">Transmembrane helix</keyword>
<dbReference type="Pfam" id="PF12459">
    <property type="entry name" value="DltX"/>
    <property type="match status" value="1"/>
</dbReference>
<protein>
    <submittedName>
        <fullName evidence="2">D-alanyl-lipoteichoic acid biosynthesis protein DltX</fullName>
    </submittedName>
</protein>
<dbReference type="InterPro" id="IPR021008">
    <property type="entry name" value="DltX"/>
</dbReference>
<evidence type="ECO:0000313" key="2">
    <source>
        <dbReference type="EMBL" id="EPU39646.1"/>
    </source>
</evidence>
<organism evidence="2 3">
    <name type="scientific">Streptococcus agalactiae MRI Z1-216</name>
    <dbReference type="NCBI Taxonomy" id="1154879"/>
    <lineage>
        <taxon>Bacteria</taxon>
        <taxon>Bacillati</taxon>
        <taxon>Bacillota</taxon>
        <taxon>Bacilli</taxon>
        <taxon>Lactobacillales</taxon>
        <taxon>Streptococcaceae</taxon>
        <taxon>Streptococcus</taxon>
    </lineage>
</organism>
<feature type="transmembrane region" description="Helical" evidence="1">
    <location>
        <begin position="12"/>
        <end position="29"/>
    </location>
</feature>
<reference evidence="2 3" key="1">
    <citation type="submission" date="2012-07" db="EMBL/GenBank/DDBJ databases">
        <authorList>
            <person name="Moroni P."/>
            <person name="Richards V.P."/>
            <person name="Durkin S.A.S."/>
            <person name="Kim M."/>
            <person name="Pavinski Bitar P.D."/>
            <person name="Stanhope M.J."/>
            <person name="Town C.D."/>
            <person name="Zadoks R.N."/>
            <person name="Venter J.C."/>
        </authorList>
    </citation>
    <scope>NUCLEOTIDE SEQUENCE [LARGE SCALE GENOMIC DNA]</scope>
    <source>
        <strain evidence="2 3">MRI Z1-216</strain>
    </source>
</reference>
<dbReference type="GeneID" id="66886629"/>
<keyword evidence="1" id="KW-0812">Transmembrane</keyword>
<evidence type="ECO:0000313" key="3">
    <source>
        <dbReference type="Proteomes" id="UP000015176"/>
    </source>
</evidence>
<sequence length="40" mass="4747">MKPYLSFIGRTLLYFGILLLLIYFFAYLGRGQGSFIYNEF</sequence>